<evidence type="ECO:0000313" key="6">
    <source>
        <dbReference type="EMBL" id="OGY15562.1"/>
    </source>
</evidence>
<dbReference type="STRING" id="1797589.A2784_01150"/>
<keyword evidence="4 5" id="KW-0663">Pyridoxal phosphate</keyword>
<evidence type="ECO:0000256" key="3">
    <source>
        <dbReference type="ARBA" id="ARBA00022679"/>
    </source>
</evidence>
<dbReference type="SUPFAM" id="SSF53383">
    <property type="entry name" value="PLP-dependent transferases"/>
    <property type="match status" value="1"/>
</dbReference>
<comment type="caution">
    <text evidence="6">The sequence shown here is derived from an EMBL/GenBank/DDBJ whole genome shotgun (WGS) entry which is preliminary data.</text>
</comment>
<comment type="similarity">
    <text evidence="5">Belongs to the class-III pyridoxal-phosphate-dependent aminotransferase family.</text>
</comment>
<dbReference type="GO" id="GO:0042802">
    <property type="term" value="F:identical protein binding"/>
    <property type="evidence" value="ECO:0007669"/>
    <property type="project" value="TreeGrafter"/>
</dbReference>
<dbReference type="CDD" id="cd00610">
    <property type="entry name" value="OAT_like"/>
    <property type="match status" value="1"/>
</dbReference>
<dbReference type="InterPro" id="IPR015422">
    <property type="entry name" value="PyrdxlP-dep_Trfase_small"/>
</dbReference>
<keyword evidence="3" id="KW-0808">Transferase</keyword>
<evidence type="ECO:0000256" key="5">
    <source>
        <dbReference type="RuleBase" id="RU003560"/>
    </source>
</evidence>
<dbReference type="Gene3D" id="3.40.640.10">
    <property type="entry name" value="Type I PLP-dependent aspartate aminotransferase-like (Major domain)"/>
    <property type="match status" value="1"/>
</dbReference>
<dbReference type="AlphaFoldDB" id="A0A1G1VJW8"/>
<evidence type="ECO:0000313" key="7">
    <source>
        <dbReference type="Proteomes" id="UP000177324"/>
    </source>
</evidence>
<gene>
    <name evidence="6" type="ORF">A2784_01150</name>
</gene>
<evidence type="ECO:0000256" key="1">
    <source>
        <dbReference type="ARBA" id="ARBA00001933"/>
    </source>
</evidence>
<comment type="cofactor">
    <cofactor evidence="1">
        <name>pyridoxal 5'-phosphate</name>
        <dbReference type="ChEBI" id="CHEBI:597326"/>
    </cofactor>
</comment>
<dbReference type="InterPro" id="IPR005814">
    <property type="entry name" value="Aminotrans_3"/>
</dbReference>
<evidence type="ECO:0008006" key="8">
    <source>
        <dbReference type="Google" id="ProtNLM"/>
    </source>
</evidence>
<keyword evidence="2" id="KW-0032">Aminotransferase</keyword>
<dbReference type="GO" id="GO:0008483">
    <property type="term" value="F:transaminase activity"/>
    <property type="evidence" value="ECO:0007669"/>
    <property type="project" value="UniProtKB-KW"/>
</dbReference>
<dbReference type="InterPro" id="IPR050103">
    <property type="entry name" value="Class-III_PLP-dep_AT"/>
</dbReference>
<dbReference type="PANTHER" id="PTHR11986">
    <property type="entry name" value="AMINOTRANSFERASE CLASS III"/>
    <property type="match status" value="1"/>
</dbReference>
<dbReference type="Pfam" id="PF00202">
    <property type="entry name" value="Aminotran_3"/>
    <property type="match status" value="1"/>
</dbReference>
<dbReference type="InterPro" id="IPR015421">
    <property type="entry name" value="PyrdxlP-dep_Trfase_major"/>
</dbReference>
<dbReference type="PANTHER" id="PTHR11986:SF79">
    <property type="entry name" value="ACETYLORNITHINE AMINOTRANSFERASE, MITOCHONDRIAL"/>
    <property type="match status" value="1"/>
</dbReference>
<reference evidence="6 7" key="1">
    <citation type="journal article" date="2016" name="Nat. Commun.">
        <title>Thousands of microbial genomes shed light on interconnected biogeochemical processes in an aquifer system.</title>
        <authorList>
            <person name="Anantharaman K."/>
            <person name="Brown C.T."/>
            <person name="Hug L.A."/>
            <person name="Sharon I."/>
            <person name="Castelle C.J."/>
            <person name="Probst A.J."/>
            <person name="Thomas B.C."/>
            <person name="Singh A."/>
            <person name="Wilkins M.J."/>
            <person name="Karaoz U."/>
            <person name="Brodie E.L."/>
            <person name="Williams K.H."/>
            <person name="Hubbard S.S."/>
            <person name="Banfield J.F."/>
        </authorList>
    </citation>
    <scope>NUCLEOTIDE SEQUENCE [LARGE SCALE GENOMIC DNA]</scope>
</reference>
<dbReference type="PIRSF" id="PIRSF000521">
    <property type="entry name" value="Transaminase_4ab_Lys_Orn"/>
    <property type="match status" value="1"/>
</dbReference>
<protein>
    <recommendedName>
        <fullName evidence="8">Aspartate aminotransferase family protein</fullName>
    </recommendedName>
</protein>
<accession>A0A1G1VJW8</accession>
<sequence length="382" mass="42033">MADEYLTRNIIPAINSKIVGGKGAIFYLDDGRKVLDFSAQTLNLSLGHNYPELIEAAKTQLDRLAYHSSRFMSDVFINLSEKLVSLTDKHLNKINLKLTDGSDAVESAIKRARVASGKPYIVAFKGSHHGETVETLASSGKHFDGPFLGSSRKYLWLEPDDSCEDELAGWLRSRKDIAGVIVEPVMVNAGVIVHPTGRLRRIRELCSKFGVALIFDEIQTAFGWVGTTFAYERLGVVPDMLALGKALAPGFPLAALALNNQYDVLDYGYDELTYGGHPVSCAVALENLKILAETDFKISKKEGLLARGLNKYGGRGMGLIWGVPGQDIKRAKRIYTDCFDQGLLLRLSGDESTLILKPPLMVTEVQIRQALGIFEKIWLGQS</sequence>
<dbReference type="EMBL" id="MHCH01000064">
    <property type="protein sequence ID" value="OGY15562.1"/>
    <property type="molecule type" value="Genomic_DNA"/>
</dbReference>
<name>A0A1G1VJW8_9BACT</name>
<organism evidence="6 7">
    <name type="scientific">Candidatus Chisholmbacteria bacterium RIFCSPHIGHO2_01_FULL_48_12</name>
    <dbReference type="NCBI Taxonomy" id="1797589"/>
    <lineage>
        <taxon>Bacteria</taxon>
        <taxon>Candidatus Chisholmiibacteriota</taxon>
    </lineage>
</organism>
<dbReference type="GO" id="GO:0030170">
    <property type="term" value="F:pyridoxal phosphate binding"/>
    <property type="evidence" value="ECO:0007669"/>
    <property type="project" value="InterPro"/>
</dbReference>
<proteinExistence type="inferred from homology"/>
<evidence type="ECO:0000256" key="4">
    <source>
        <dbReference type="ARBA" id="ARBA00022898"/>
    </source>
</evidence>
<evidence type="ECO:0000256" key="2">
    <source>
        <dbReference type="ARBA" id="ARBA00022576"/>
    </source>
</evidence>
<dbReference type="InterPro" id="IPR015424">
    <property type="entry name" value="PyrdxlP-dep_Trfase"/>
</dbReference>
<dbReference type="Gene3D" id="3.90.1150.10">
    <property type="entry name" value="Aspartate Aminotransferase, domain 1"/>
    <property type="match status" value="1"/>
</dbReference>
<dbReference type="Proteomes" id="UP000177324">
    <property type="component" value="Unassembled WGS sequence"/>
</dbReference>